<dbReference type="EMBL" id="BQXS01000750">
    <property type="protein sequence ID" value="GKT29235.1"/>
    <property type="molecule type" value="Genomic_DNA"/>
</dbReference>
<protein>
    <submittedName>
        <fullName evidence="2">HD-GYP domain-containing protein</fullName>
    </submittedName>
</protein>
<sequence length="124" mass="13975">MYVQRYGAGTFHDPLVEVGKYIESYEDIAKYLPDETQQVEIISGALTVEQVARDMAEALPEARRVHEEALNYARKFIEDVRQGKTVAVEEAAPIVGEVIDSLTANEPAALTLAFLKRYDEYTYT</sequence>
<keyword evidence="3" id="KW-1185">Reference proteome</keyword>
<gene>
    <name evidence="2" type="ORF">ADUPG1_001115</name>
</gene>
<name>A0ABQ5KCZ3_9EUKA</name>
<dbReference type="InterPro" id="IPR021812">
    <property type="entry name" value="DUF3391"/>
</dbReference>
<dbReference type="Pfam" id="PF11871">
    <property type="entry name" value="DUF3391"/>
    <property type="match status" value="1"/>
</dbReference>
<organism evidence="2 3">
    <name type="scientific">Aduncisulcus paluster</name>
    <dbReference type="NCBI Taxonomy" id="2918883"/>
    <lineage>
        <taxon>Eukaryota</taxon>
        <taxon>Metamonada</taxon>
        <taxon>Carpediemonas-like organisms</taxon>
        <taxon>Aduncisulcus</taxon>
    </lineage>
</organism>
<accession>A0ABQ5KCZ3</accession>
<dbReference type="Proteomes" id="UP001057375">
    <property type="component" value="Unassembled WGS sequence"/>
</dbReference>
<proteinExistence type="predicted"/>
<feature type="non-terminal residue" evidence="2">
    <location>
        <position position="124"/>
    </location>
</feature>
<evidence type="ECO:0000313" key="3">
    <source>
        <dbReference type="Proteomes" id="UP001057375"/>
    </source>
</evidence>
<evidence type="ECO:0000313" key="2">
    <source>
        <dbReference type="EMBL" id="GKT29235.1"/>
    </source>
</evidence>
<comment type="caution">
    <text evidence="2">The sequence shown here is derived from an EMBL/GenBank/DDBJ whole genome shotgun (WGS) entry which is preliminary data.</text>
</comment>
<reference evidence="2" key="1">
    <citation type="submission" date="2022-03" db="EMBL/GenBank/DDBJ databases">
        <title>Draft genome sequence of Aduncisulcus paluster, a free-living microaerophilic Fornicata.</title>
        <authorList>
            <person name="Yuyama I."/>
            <person name="Kume K."/>
            <person name="Tamura T."/>
            <person name="Inagaki Y."/>
            <person name="Hashimoto T."/>
        </authorList>
    </citation>
    <scope>NUCLEOTIDE SEQUENCE</scope>
    <source>
        <strain evidence="2">NY0171</strain>
    </source>
</reference>
<feature type="domain" description="DUF3391" evidence="1">
    <location>
        <begin position="1"/>
        <end position="91"/>
    </location>
</feature>
<evidence type="ECO:0000259" key="1">
    <source>
        <dbReference type="Pfam" id="PF11871"/>
    </source>
</evidence>